<dbReference type="PATRIC" id="fig|279113.9.peg.115"/>
<sequence length="468" mass="52292">MVSRLCRKALEPKFGNPPGILQYPLRYRQYPPSAAPAANIYSESSPVPMPVLDDLTTSYTAYQQETNGKTALDLISRLQQAGKAEDAIALALKWSGKMTVPIQRAQLAYFMSCLGLLAQAEPMLQELLPQVAADEEIYYQIRLELAVVKYGLGKFHEARLLQRLLHQPKWCEVWTRLASQNRDNSWFLPFKDKVLDEQPVAGKTILIGAEGGIGDLLQFSRYVKNLQQEGAARIYCQVPPAAQSLMLNSGLPIVIVDDSFSGMHGCDYITWAFALFTRYQKNPYFPVAAQGYLGLAADYALPAGIQEKLAAGSSGRRRIGLVWRSETQVRHEPFRSMDLQALAPLLASADADFFSLQVGALSDAERQLLEQYRVIDLAPQLRSFEDSAHVLEQLDLLLTVDSAPAHLAGARQRPVWLMLAQACDYRWYDCQRFTPWYPSMRLYRQAELGDWGPLVAAMSADLALQAGV</sequence>
<name>A0A127PXH5_9BURK</name>
<dbReference type="OrthoDB" id="9809392at2"/>
<evidence type="ECO:0000313" key="2">
    <source>
        <dbReference type="Proteomes" id="UP000074561"/>
    </source>
</evidence>
<evidence type="ECO:0008006" key="3">
    <source>
        <dbReference type="Google" id="ProtNLM"/>
    </source>
</evidence>
<dbReference type="EMBL" id="CP013234">
    <property type="protein sequence ID" value="AMP02513.1"/>
    <property type="molecule type" value="Genomic_DNA"/>
</dbReference>
<dbReference type="AlphaFoldDB" id="A0A127PXH5"/>
<dbReference type="STRING" id="279113.CPter91_0114"/>
<dbReference type="SUPFAM" id="SSF53756">
    <property type="entry name" value="UDP-Glycosyltransferase/glycogen phosphorylase"/>
    <property type="match status" value="1"/>
</dbReference>
<gene>
    <name evidence="1" type="ORF">CPter91_0114</name>
</gene>
<proteinExistence type="predicted"/>
<evidence type="ECO:0000313" key="1">
    <source>
        <dbReference type="EMBL" id="AMP02513.1"/>
    </source>
</evidence>
<dbReference type="Gene3D" id="3.40.50.2000">
    <property type="entry name" value="Glycogen Phosphorylase B"/>
    <property type="match status" value="1"/>
</dbReference>
<organism evidence="1 2">
    <name type="scientific">Collimonas pratensis</name>
    <dbReference type="NCBI Taxonomy" id="279113"/>
    <lineage>
        <taxon>Bacteria</taxon>
        <taxon>Pseudomonadati</taxon>
        <taxon>Pseudomonadota</taxon>
        <taxon>Betaproteobacteria</taxon>
        <taxon>Burkholderiales</taxon>
        <taxon>Oxalobacteraceae</taxon>
        <taxon>Collimonas</taxon>
    </lineage>
</organism>
<protein>
    <recommendedName>
        <fullName evidence="3">Glycosyltransferase 9 family protein</fullName>
    </recommendedName>
</protein>
<accession>A0A127PXH5</accession>
<dbReference type="KEGG" id="cpra:CPter91_0114"/>
<reference evidence="1 2" key="1">
    <citation type="submission" date="2015-11" db="EMBL/GenBank/DDBJ databases">
        <title>Exploring the genomic traits of fungus-feeding bacterial genus Collimonas.</title>
        <authorList>
            <person name="Song C."/>
            <person name="Schmidt R."/>
            <person name="de Jager V."/>
            <person name="Krzyzanowska D."/>
            <person name="Jongedijk E."/>
            <person name="Cankar K."/>
            <person name="Beekwilder J."/>
            <person name="van Veen A."/>
            <person name="de Boer W."/>
            <person name="van Veen J.A."/>
            <person name="Garbeva P."/>
        </authorList>
    </citation>
    <scope>NUCLEOTIDE SEQUENCE [LARGE SCALE GENOMIC DNA]</scope>
    <source>
        <strain evidence="1 2">Ter91</strain>
    </source>
</reference>
<dbReference type="Proteomes" id="UP000074561">
    <property type="component" value="Chromosome"/>
</dbReference>